<feature type="binding site" evidence="9">
    <location>
        <position position="357"/>
    </location>
    <ligand>
        <name>[4Fe-4S] cluster</name>
        <dbReference type="ChEBI" id="CHEBI:49883"/>
        <label>1</label>
    </ligand>
</feature>
<dbReference type="NCBIfam" id="NF009544">
    <property type="entry name" value="PRK12928.1"/>
    <property type="match status" value="1"/>
</dbReference>
<evidence type="ECO:0000256" key="10">
    <source>
        <dbReference type="SAM" id="MobiDB-lite"/>
    </source>
</evidence>
<feature type="binding site" evidence="9">
    <location>
        <position position="385"/>
    </location>
    <ligand>
        <name>[4Fe-4S] cluster</name>
        <dbReference type="ChEBI" id="CHEBI:49883"/>
        <label>2</label>
        <note>4Fe-4S-S-AdoMet</note>
    </ligand>
</feature>
<comment type="catalytic activity">
    <reaction evidence="8 9">
        <text>[[Fe-S] cluster scaffold protein carrying a second [4Fe-4S](2+) cluster] + N(6)-octanoyl-L-lysyl-[protein] + 2 oxidized [2Fe-2S]-[ferredoxin] + 2 S-adenosyl-L-methionine + 4 H(+) = [[Fe-S] cluster scaffold protein] + N(6)-[(R)-dihydrolipoyl]-L-lysyl-[protein] + 4 Fe(3+) + 2 hydrogen sulfide + 2 5'-deoxyadenosine + 2 L-methionine + 2 reduced [2Fe-2S]-[ferredoxin]</text>
        <dbReference type="Rhea" id="RHEA:16585"/>
        <dbReference type="Rhea" id="RHEA-COMP:9928"/>
        <dbReference type="Rhea" id="RHEA-COMP:10000"/>
        <dbReference type="Rhea" id="RHEA-COMP:10001"/>
        <dbReference type="Rhea" id="RHEA-COMP:10475"/>
        <dbReference type="Rhea" id="RHEA-COMP:14568"/>
        <dbReference type="Rhea" id="RHEA-COMP:14569"/>
        <dbReference type="ChEBI" id="CHEBI:15378"/>
        <dbReference type="ChEBI" id="CHEBI:17319"/>
        <dbReference type="ChEBI" id="CHEBI:29034"/>
        <dbReference type="ChEBI" id="CHEBI:29919"/>
        <dbReference type="ChEBI" id="CHEBI:33722"/>
        <dbReference type="ChEBI" id="CHEBI:33737"/>
        <dbReference type="ChEBI" id="CHEBI:33738"/>
        <dbReference type="ChEBI" id="CHEBI:57844"/>
        <dbReference type="ChEBI" id="CHEBI:59789"/>
        <dbReference type="ChEBI" id="CHEBI:78809"/>
        <dbReference type="ChEBI" id="CHEBI:83100"/>
        <dbReference type="EC" id="2.8.1.8"/>
    </reaction>
</comment>
<proteinExistence type="inferred from homology"/>
<comment type="pathway">
    <text evidence="9">Protein modification; protein lipoylation via endogenous pathway; protein N(6)-(lipoyl)lysine from octanoyl-[acyl-carrier-protein]: step 2/2.</text>
</comment>
<comment type="caution">
    <text evidence="12">The sequence shown here is derived from an EMBL/GenBank/DDBJ whole genome shotgun (WGS) entry which is preliminary data.</text>
</comment>
<comment type="cofactor">
    <cofactor evidence="9">
        <name>[4Fe-4S] cluster</name>
        <dbReference type="ChEBI" id="CHEBI:49883"/>
    </cofactor>
    <text evidence="9">Binds 2 [4Fe-4S] clusters per subunit. One cluster is coordinated with 3 cysteines and an exchangeable S-adenosyl-L-methionine.</text>
</comment>
<feature type="region of interest" description="Disordered" evidence="10">
    <location>
        <begin position="1"/>
        <end position="23"/>
    </location>
</feature>
<keyword evidence="6 9" id="KW-0408">Iron</keyword>
<keyword evidence="5 9" id="KW-0933">Apicoplast</keyword>
<comment type="subcellular location">
    <subcellularLocation>
        <location evidence="9">Plastid</location>
        <location evidence="9">Apicoplast</location>
    </subcellularLocation>
</comment>
<keyword evidence="4 9" id="KW-0479">Metal-binding</keyword>
<dbReference type="PROSITE" id="PS51918">
    <property type="entry name" value="RADICAL_SAM"/>
    <property type="match status" value="1"/>
</dbReference>
<evidence type="ECO:0000256" key="9">
    <source>
        <dbReference type="HAMAP-Rule" id="MF_03123"/>
    </source>
</evidence>
<dbReference type="InterPro" id="IPR007197">
    <property type="entry name" value="rSAM"/>
</dbReference>
<dbReference type="OrthoDB" id="3231at2759"/>
<comment type="function">
    <text evidence="9">Catalyzes the radical-mediated insertion of two sulfur atoms into the C-6 and C-8 positions of the octanoyl moiety bound to the lipoyl domains of lipoate-dependent enzymes, thereby converting the octanoylated domains into lipoylated derivatives.</text>
</comment>
<dbReference type="EMBL" id="MIGC01000581">
    <property type="protein sequence ID" value="PHJ24681.1"/>
    <property type="molecule type" value="Genomic_DNA"/>
</dbReference>
<dbReference type="GO" id="GO:0046872">
    <property type="term" value="F:metal ion binding"/>
    <property type="evidence" value="ECO:0007669"/>
    <property type="project" value="UniProtKB-KW"/>
</dbReference>
<evidence type="ECO:0000313" key="12">
    <source>
        <dbReference type="EMBL" id="PHJ24681.1"/>
    </source>
</evidence>
<dbReference type="GO" id="GO:0020011">
    <property type="term" value="C:apicoplast"/>
    <property type="evidence" value="ECO:0007669"/>
    <property type="project" value="UniProtKB-SubCell"/>
</dbReference>
<evidence type="ECO:0000256" key="8">
    <source>
        <dbReference type="ARBA" id="ARBA00047326"/>
    </source>
</evidence>
<name>A0A2C6KKV8_9APIC</name>
<feature type="binding site" evidence="9">
    <location>
        <position position="378"/>
    </location>
    <ligand>
        <name>[4Fe-4S] cluster</name>
        <dbReference type="ChEBI" id="CHEBI:49883"/>
        <label>2</label>
        <note>4Fe-4S-S-AdoMet</note>
    </ligand>
</feature>
<evidence type="ECO:0000256" key="6">
    <source>
        <dbReference type="ARBA" id="ARBA00023004"/>
    </source>
</evidence>
<dbReference type="Pfam" id="PF04055">
    <property type="entry name" value="Radical_SAM"/>
    <property type="match status" value="1"/>
</dbReference>
<dbReference type="InterPro" id="IPR006638">
    <property type="entry name" value="Elp3/MiaA/NifB-like_rSAM"/>
</dbReference>
<organism evidence="12 13">
    <name type="scientific">Cystoisospora suis</name>
    <dbReference type="NCBI Taxonomy" id="483139"/>
    <lineage>
        <taxon>Eukaryota</taxon>
        <taxon>Sar</taxon>
        <taxon>Alveolata</taxon>
        <taxon>Apicomplexa</taxon>
        <taxon>Conoidasida</taxon>
        <taxon>Coccidia</taxon>
        <taxon>Eucoccidiorida</taxon>
        <taxon>Eimeriorina</taxon>
        <taxon>Sarcocystidae</taxon>
        <taxon>Cystoisospora</taxon>
    </lineage>
</organism>
<feature type="binding site" evidence="9">
    <location>
        <position position="627"/>
    </location>
    <ligand>
        <name>[4Fe-4S] cluster</name>
        <dbReference type="ChEBI" id="CHEBI:49883"/>
        <label>1</label>
    </ligand>
</feature>
<reference evidence="12 13" key="1">
    <citation type="journal article" date="2017" name="Int. J. Parasitol.">
        <title>The genome of the protozoan parasite Cystoisospora suis and a reverse vaccinology approach to identify vaccine candidates.</title>
        <authorList>
            <person name="Palmieri N."/>
            <person name="Shrestha A."/>
            <person name="Ruttkowski B."/>
            <person name="Beck T."/>
            <person name="Vogl C."/>
            <person name="Tomley F."/>
            <person name="Blake D.P."/>
            <person name="Joachim A."/>
        </authorList>
    </citation>
    <scope>NUCLEOTIDE SEQUENCE [LARGE SCALE GENOMIC DNA]</scope>
    <source>
        <strain evidence="12 13">Wien I</strain>
    </source>
</reference>
<dbReference type="GO" id="GO:0016992">
    <property type="term" value="F:lipoate synthase activity"/>
    <property type="evidence" value="ECO:0007669"/>
    <property type="project" value="UniProtKB-UniRule"/>
</dbReference>
<dbReference type="SMART" id="SM00729">
    <property type="entry name" value="Elp3"/>
    <property type="match status" value="1"/>
</dbReference>
<evidence type="ECO:0000256" key="5">
    <source>
        <dbReference type="ARBA" id="ARBA00022887"/>
    </source>
</evidence>
<accession>A0A2C6KKV8</accession>
<feature type="binding site" evidence="9">
    <location>
        <position position="382"/>
    </location>
    <ligand>
        <name>[4Fe-4S] cluster</name>
        <dbReference type="ChEBI" id="CHEBI:49883"/>
        <label>2</label>
        <note>4Fe-4S-S-AdoMet</note>
    </ligand>
</feature>
<dbReference type="GO" id="GO:0051539">
    <property type="term" value="F:4 iron, 4 sulfur cluster binding"/>
    <property type="evidence" value="ECO:0007669"/>
    <property type="project" value="UniProtKB-UniRule"/>
</dbReference>
<keyword evidence="9" id="KW-0934">Plastid</keyword>
<dbReference type="PANTHER" id="PTHR10949">
    <property type="entry name" value="LIPOYL SYNTHASE"/>
    <property type="match status" value="1"/>
</dbReference>
<dbReference type="Proteomes" id="UP000221165">
    <property type="component" value="Unassembled WGS sequence"/>
</dbReference>
<feature type="binding site" evidence="9">
    <location>
        <position position="352"/>
    </location>
    <ligand>
        <name>[4Fe-4S] cluster</name>
        <dbReference type="ChEBI" id="CHEBI:49883"/>
        <label>1</label>
    </ligand>
</feature>
<protein>
    <recommendedName>
        <fullName evidence="9">Lipoyl synthase, apicoplast</fullName>
        <ecNumber evidence="9">2.8.1.8</ecNumber>
    </recommendedName>
    <alternativeName>
        <fullName evidence="9">Lipoate synthase</fullName>
        <shortName evidence="9">LS</shortName>
        <shortName evidence="9">Lip-syn</shortName>
    </alternativeName>
    <alternativeName>
        <fullName evidence="9">Lipoic acid synthase</fullName>
    </alternativeName>
</protein>
<keyword evidence="2 9" id="KW-0808">Transferase</keyword>
<dbReference type="SFLD" id="SFLDS00029">
    <property type="entry name" value="Radical_SAM"/>
    <property type="match status" value="1"/>
</dbReference>
<feature type="compositionally biased region" description="Low complexity" evidence="10">
    <location>
        <begin position="13"/>
        <end position="23"/>
    </location>
</feature>
<evidence type="ECO:0000256" key="7">
    <source>
        <dbReference type="ARBA" id="ARBA00023014"/>
    </source>
</evidence>
<keyword evidence="13" id="KW-1185">Reference proteome</keyword>
<dbReference type="PANTHER" id="PTHR10949:SF0">
    <property type="entry name" value="LIPOYL SYNTHASE, MITOCHONDRIAL"/>
    <property type="match status" value="1"/>
</dbReference>
<dbReference type="InterPro" id="IPR058240">
    <property type="entry name" value="rSAM_sf"/>
</dbReference>
<dbReference type="AlphaFoldDB" id="A0A2C6KKV8"/>
<keyword evidence="1 9" id="KW-0004">4Fe-4S</keyword>
<keyword evidence="3 9" id="KW-0949">S-adenosyl-L-methionine</keyword>
<dbReference type="VEuPathDB" id="ToxoDB:CSUI_001467"/>
<dbReference type="GO" id="GO:0009249">
    <property type="term" value="P:protein lipoylation"/>
    <property type="evidence" value="ECO:0007669"/>
    <property type="project" value="UniProtKB-UniRule"/>
</dbReference>
<comment type="similarity">
    <text evidence="9">Belongs to the radical SAM superfamily. Lipoyl synthase family.</text>
</comment>
<dbReference type="InterPro" id="IPR003698">
    <property type="entry name" value="Lipoyl_synth"/>
</dbReference>
<dbReference type="NCBIfam" id="NF004019">
    <property type="entry name" value="PRK05481.1"/>
    <property type="match status" value="1"/>
</dbReference>
<dbReference type="InterPro" id="IPR013785">
    <property type="entry name" value="Aldolase_TIM"/>
</dbReference>
<evidence type="ECO:0000256" key="1">
    <source>
        <dbReference type="ARBA" id="ARBA00022485"/>
    </source>
</evidence>
<dbReference type="HAMAP" id="MF_00206">
    <property type="entry name" value="Lipoyl_synth"/>
    <property type="match status" value="1"/>
</dbReference>
<feature type="region of interest" description="Disordered" evidence="10">
    <location>
        <begin position="307"/>
        <end position="329"/>
    </location>
</feature>
<dbReference type="SUPFAM" id="SSF102114">
    <property type="entry name" value="Radical SAM enzymes"/>
    <property type="match status" value="1"/>
</dbReference>
<evidence type="ECO:0000313" key="13">
    <source>
        <dbReference type="Proteomes" id="UP000221165"/>
    </source>
</evidence>
<evidence type="ECO:0000259" key="11">
    <source>
        <dbReference type="PROSITE" id="PS51918"/>
    </source>
</evidence>
<feature type="domain" description="Radical SAM core" evidence="11">
    <location>
        <begin position="364"/>
        <end position="616"/>
    </location>
</feature>
<evidence type="ECO:0000256" key="3">
    <source>
        <dbReference type="ARBA" id="ARBA00022691"/>
    </source>
</evidence>
<feature type="binding site" evidence="9">
    <location>
        <position position="363"/>
    </location>
    <ligand>
        <name>[4Fe-4S] cluster</name>
        <dbReference type="ChEBI" id="CHEBI:49883"/>
        <label>1</label>
    </ligand>
</feature>
<dbReference type="GO" id="GO:0005739">
    <property type="term" value="C:mitochondrion"/>
    <property type="evidence" value="ECO:0007669"/>
    <property type="project" value="TreeGrafter"/>
</dbReference>
<keyword evidence="9" id="KW-0732">Signal</keyword>
<gene>
    <name evidence="9" type="primary">lipA</name>
    <name evidence="12" type="ORF">CSUI_001467</name>
</gene>
<keyword evidence="7 9" id="KW-0411">Iron-sulfur</keyword>
<evidence type="ECO:0000256" key="2">
    <source>
        <dbReference type="ARBA" id="ARBA00022679"/>
    </source>
</evidence>
<sequence>MQSLPFRHSLHFSSEPSSTPTSSYPCHSSCSRLHLSLQERSDSSVLPGGCHWQELQKCDPSGPDASSRAAAKLGSENKSRLFFYEREQTLSSAIRGHFISLSRHSTCTDTRLNRLSAPVLLTSPAKSVPYCVFVILVLSVLFSSACVVGVSSLSSAKLFPCSTPHISSGSLSPLSAFSSRTTPCSSLPLRPLHFLFIPRSEEPAFISSCSPNDSSSLLIASHSSKRAAQRRRRSLHQEPAALGFVSRHDTHAAVSSFRSRVSPCMSQRSPALYGCCGQKASCGGERSAGASSAAESGKLENKVIPRVGKSTAGPRPDWFHVPAPQASSRNAEETRFQQLQKQIRGLDLHTVCEEAKCPNIGECWNGGTATLILLGDTCTRGCRFCAIKTSQKPPPPDPEEPEKVAAAVAKWDIDYLVMTSVDRCVHDCLHTSSAGAIETSPPGMSPACSSVLYLWHRDDMADGGASHFARTVQLVKKAKPSMLVECLVSDFQGAEESVRTLAQSGLDVYAHNIETVRRLTPFVRDKRAKYDQSLRVLQLAKKLNPSLFTKSSIMVGLGETEEEVVQTFKDLRAHDVDVVTLGQYLRPTQQQLGVVEYVTPETFQKYQEIAEGLGFKYVASGPLVRSSYKAGEYFMKHLIDDARKKGQVDTVHEVKLEADVGTLKGRRTRLDGLEMPSA</sequence>
<dbReference type="EC" id="2.8.1.8" evidence="9"/>
<evidence type="ECO:0000256" key="4">
    <source>
        <dbReference type="ARBA" id="ARBA00022723"/>
    </source>
</evidence>
<dbReference type="Gene3D" id="3.20.20.70">
    <property type="entry name" value="Aldolase class I"/>
    <property type="match status" value="1"/>
</dbReference>
<dbReference type="UniPathway" id="UPA00538">
    <property type="reaction ID" value="UER00593"/>
</dbReference>